<organism evidence="1 2">
    <name type="scientific">Nostoc sphaeroides CCNUC1</name>
    <dbReference type="NCBI Taxonomy" id="2653204"/>
    <lineage>
        <taxon>Bacteria</taxon>
        <taxon>Bacillati</taxon>
        <taxon>Cyanobacteriota</taxon>
        <taxon>Cyanophyceae</taxon>
        <taxon>Nostocales</taxon>
        <taxon>Nostocaceae</taxon>
        <taxon>Nostoc</taxon>
    </lineage>
</organism>
<gene>
    <name evidence="1" type="ORF">GXM_06261</name>
</gene>
<evidence type="ECO:0000313" key="1">
    <source>
        <dbReference type="EMBL" id="QFS48767.1"/>
    </source>
</evidence>
<dbReference type="EMBL" id="CP045226">
    <property type="protein sequence ID" value="QFS48767.1"/>
    <property type="molecule type" value="Genomic_DNA"/>
</dbReference>
<sequence>MQLDTIGDFIKVIQANVRQQKQIFLIFAVKNFVIKVEELSIRFG</sequence>
<dbReference type="Proteomes" id="UP000326678">
    <property type="component" value="Chromosome Gxm1"/>
</dbReference>
<dbReference type="KEGG" id="nsh:GXM_06261"/>
<protein>
    <submittedName>
        <fullName evidence="1">Uncharacterized protein</fullName>
    </submittedName>
</protein>
<evidence type="ECO:0000313" key="2">
    <source>
        <dbReference type="Proteomes" id="UP000326678"/>
    </source>
</evidence>
<keyword evidence="2" id="KW-1185">Reference proteome</keyword>
<dbReference type="AlphaFoldDB" id="A0A5P8W7L7"/>
<reference evidence="1 2" key="1">
    <citation type="submission" date="2019-10" db="EMBL/GenBank/DDBJ databases">
        <title>Genomic and transcriptomic insights into the perfect genentic adaptation of a filamentous nitrogen-fixing cyanobacterium to rice fields.</title>
        <authorList>
            <person name="Chen Z."/>
        </authorList>
    </citation>
    <scope>NUCLEOTIDE SEQUENCE [LARGE SCALE GENOMIC DNA]</scope>
    <source>
        <strain evidence="1">CCNUC1</strain>
    </source>
</reference>
<accession>A0A5P8W7L7</accession>
<proteinExistence type="predicted"/>
<name>A0A5P8W7L7_9NOSO</name>